<dbReference type="RefSeq" id="XP_003103351.2">
    <property type="nucleotide sequence ID" value="XM_003103303.2"/>
</dbReference>
<dbReference type="CTD" id="9818373"/>
<reference evidence="2" key="1">
    <citation type="submission" date="2007-07" db="EMBL/GenBank/DDBJ databases">
        <title>PCAP assembly of the Caenorhabditis remanei genome.</title>
        <authorList>
            <consortium name="The Caenorhabditis remanei Sequencing Consortium"/>
            <person name="Wilson R.K."/>
        </authorList>
    </citation>
    <scope>NUCLEOTIDE SEQUENCE [LARGE SCALE GENOMIC DNA]</scope>
    <source>
        <strain evidence="2">PB4641</strain>
    </source>
</reference>
<dbReference type="EMBL" id="DS268452">
    <property type="protein sequence ID" value="EFP04094.1"/>
    <property type="molecule type" value="Genomic_DNA"/>
</dbReference>
<dbReference type="KEGG" id="crq:GCK72_023203"/>
<name>E3MKP5_CAERE</name>
<dbReference type="Proteomes" id="UP000008281">
    <property type="component" value="Unassembled WGS sequence"/>
</dbReference>
<gene>
    <name evidence="2" type="ORF">CRE_27572</name>
</gene>
<protein>
    <submittedName>
        <fullName evidence="2">Uncharacterized protein</fullName>
    </submittedName>
</protein>
<proteinExistence type="predicted"/>
<dbReference type="AlphaFoldDB" id="E3MKP5"/>
<feature type="region of interest" description="Disordered" evidence="1">
    <location>
        <begin position="1"/>
        <end position="23"/>
    </location>
</feature>
<feature type="region of interest" description="Disordered" evidence="1">
    <location>
        <begin position="166"/>
        <end position="186"/>
    </location>
</feature>
<sequence length="186" mass="21881">MFAPPTLLESGNQSQTNPTTADIMEIPVEYESSVQLKIREERLQEETTLKAAICEQSETDLKNAEIKMSWIVERDNKAYADIRKRKREIDDIQERLEVSKKSGYVDEMLISELHRHEILLESALRQKMQMDNVRHSYEKECDVAKTKADRCKKRWRLAREEARRVSNCRKDAEKAEKIERRQAGKN</sequence>
<accession>E3MKP5</accession>
<evidence type="ECO:0000313" key="2">
    <source>
        <dbReference type="EMBL" id="EFP04094.1"/>
    </source>
</evidence>
<organism evidence="3">
    <name type="scientific">Caenorhabditis remanei</name>
    <name type="common">Caenorhabditis vulgaris</name>
    <dbReference type="NCBI Taxonomy" id="31234"/>
    <lineage>
        <taxon>Eukaryota</taxon>
        <taxon>Metazoa</taxon>
        <taxon>Ecdysozoa</taxon>
        <taxon>Nematoda</taxon>
        <taxon>Chromadorea</taxon>
        <taxon>Rhabditida</taxon>
        <taxon>Rhabditina</taxon>
        <taxon>Rhabditomorpha</taxon>
        <taxon>Rhabditoidea</taxon>
        <taxon>Rhabditidae</taxon>
        <taxon>Peloderinae</taxon>
        <taxon>Caenorhabditis</taxon>
    </lineage>
</organism>
<evidence type="ECO:0000313" key="3">
    <source>
        <dbReference type="Proteomes" id="UP000008281"/>
    </source>
</evidence>
<feature type="compositionally biased region" description="Polar residues" evidence="1">
    <location>
        <begin position="9"/>
        <end position="20"/>
    </location>
</feature>
<dbReference type="GeneID" id="9818373"/>
<dbReference type="HOGENOM" id="CLU_1455725_0_0_1"/>
<evidence type="ECO:0000256" key="1">
    <source>
        <dbReference type="SAM" id="MobiDB-lite"/>
    </source>
</evidence>
<keyword evidence="3" id="KW-1185">Reference proteome</keyword>